<dbReference type="Gene3D" id="1.20.1720.10">
    <property type="entry name" value="Multidrug resistance protein D"/>
    <property type="match status" value="1"/>
</dbReference>
<keyword evidence="11" id="KW-1185">Reference proteome</keyword>
<evidence type="ECO:0000313" key="11">
    <source>
        <dbReference type="Proteomes" id="UP000002743"/>
    </source>
</evidence>
<dbReference type="OrthoDB" id="9814303at2"/>
<keyword evidence="3 8" id="KW-0813">Transport</keyword>
<dbReference type="PANTHER" id="PTHR23502">
    <property type="entry name" value="MAJOR FACILITATOR SUPERFAMILY"/>
    <property type="match status" value="1"/>
</dbReference>
<comment type="subcellular location">
    <subcellularLocation>
        <location evidence="8">Cell inner membrane</location>
        <topology evidence="8">Multi-pass membrane protein</topology>
    </subcellularLocation>
    <subcellularLocation>
        <location evidence="1">Cell membrane</location>
        <topology evidence="1">Multi-pass membrane protein</topology>
    </subcellularLocation>
</comment>
<dbReference type="STRING" id="582744.Msip34_0728"/>
<evidence type="ECO:0000256" key="1">
    <source>
        <dbReference type="ARBA" id="ARBA00004651"/>
    </source>
</evidence>
<dbReference type="HOGENOM" id="CLU_001265_47_1_4"/>
<feature type="transmembrane region" description="Helical" evidence="8">
    <location>
        <begin position="20"/>
        <end position="39"/>
    </location>
</feature>
<feature type="transmembrane region" description="Helical" evidence="8">
    <location>
        <begin position="219"/>
        <end position="246"/>
    </location>
</feature>
<dbReference type="SUPFAM" id="SSF103473">
    <property type="entry name" value="MFS general substrate transporter"/>
    <property type="match status" value="1"/>
</dbReference>
<keyword evidence="6 8" id="KW-1133">Transmembrane helix</keyword>
<sequence precursor="true">MQSAKNATLAAHLSRSLNYVMPLLTLMLAGLAMLGPFTTDTYFPFFPDIQTHFAISQAAAQQSLSVYLFTFTFMMLFHGAISDSVGRKPVIVISLIGFVITSFGCAMADSYALLLAMRAGQGFFVGAGTVVGQAIIRDQFHGAEAQKRIAMVTMLFGISPAIAPMVGGWLHVYFPWQSAFVFLAALGLILTWLCASRLPETLPKDQRRSFHPASLLRNYCAIAGNVRFMMLSLCIGTGFGGFLVYVAGAPDFVLHMMRLSELQFGWLFIPIVIGLITGSALAGRLVSTLPGRTIIRMAYGLLALASIGNLAYNWLTTPELPYAVAPILIYTLGVTMLMPAVLTLALDIFPEKKGMAASVQGFVQSIIFTLISAFIVPFVLGNSLHYAVAMSGLFVLNLAAWCIYKKRTVRSAVLA</sequence>
<evidence type="ECO:0000256" key="3">
    <source>
        <dbReference type="ARBA" id="ARBA00022448"/>
    </source>
</evidence>
<feature type="domain" description="Major facilitator superfamily (MFS) profile" evidence="9">
    <location>
        <begin position="24"/>
        <end position="409"/>
    </location>
</feature>
<feature type="transmembrane region" description="Helical" evidence="8">
    <location>
        <begin position="59"/>
        <end position="78"/>
    </location>
</feature>
<reference evidence="11" key="1">
    <citation type="submission" date="2009-07" db="EMBL/GenBank/DDBJ databases">
        <title>Complete sequence of chromosome of Methylovorus sp. SIP3-4.</title>
        <authorList>
            <person name="Lucas S."/>
            <person name="Copeland A."/>
            <person name="Lapidus A."/>
            <person name="Glavina del Rio T."/>
            <person name="Tice H."/>
            <person name="Bruce D."/>
            <person name="Goodwin L."/>
            <person name="Pitluck S."/>
            <person name="Clum A."/>
            <person name="Larimer F."/>
            <person name="Land M."/>
            <person name="Hauser L."/>
            <person name="Kyrpides N."/>
            <person name="Mikhailova N."/>
            <person name="Kayluzhnaya M."/>
            <person name="Chistoserdova L."/>
        </authorList>
    </citation>
    <scope>NUCLEOTIDE SEQUENCE [LARGE SCALE GENOMIC DNA]</scope>
    <source>
        <strain evidence="11">SIP3-4</strain>
    </source>
</reference>
<dbReference type="PANTHER" id="PTHR23502:SF132">
    <property type="entry name" value="POLYAMINE TRANSPORTER 2-RELATED"/>
    <property type="match status" value="1"/>
</dbReference>
<dbReference type="GO" id="GO:0015385">
    <property type="term" value="F:sodium:proton antiporter activity"/>
    <property type="evidence" value="ECO:0007669"/>
    <property type="project" value="TreeGrafter"/>
</dbReference>
<comment type="similarity">
    <text evidence="2 8">Belongs to the major facilitator superfamily. Bcr/CmlA family.</text>
</comment>
<dbReference type="GO" id="GO:1990961">
    <property type="term" value="P:xenobiotic detoxification by transmembrane export across the plasma membrane"/>
    <property type="evidence" value="ECO:0007669"/>
    <property type="project" value="InterPro"/>
</dbReference>
<dbReference type="EMBL" id="CP001674">
    <property type="protein sequence ID" value="ACT49976.1"/>
    <property type="molecule type" value="Genomic_DNA"/>
</dbReference>
<protein>
    <recommendedName>
        <fullName evidence="8">Bcr/CflA family efflux transporter</fullName>
    </recommendedName>
</protein>
<dbReference type="eggNOG" id="COG2814">
    <property type="taxonomic scope" value="Bacteria"/>
</dbReference>
<evidence type="ECO:0000256" key="4">
    <source>
        <dbReference type="ARBA" id="ARBA00022475"/>
    </source>
</evidence>
<feature type="transmembrane region" description="Helical" evidence="8">
    <location>
        <begin position="386"/>
        <end position="404"/>
    </location>
</feature>
<evidence type="ECO:0000256" key="5">
    <source>
        <dbReference type="ARBA" id="ARBA00022692"/>
    </source>
</evidence>
<dbReference type="Pfam" id="PF07690">
    <property type="entry name" value="MFS_1"/>
    <property type="match status" value="1"/>
</dbReference>
<dbReference type="InterPro" id="IPR004812">
    <property type="entry name" value="Efflux_drug-R_Bcr/CmlA"/>
</dbReference>
<evidence type="ECO:0000256" key="7">
    <source>
        <dbReference type="ARBA" id="ARBA00023136"/>
    </source>
</evidence>
<feature type="transmembrane region" description="Helical" evidence="8">
    <location>
        <begin position="327"/>
        <end position="349"/>
    </location>
</feature>
<feature type="transmembrane region" description="Helical" evidence="8">
    <location>
        <begin position="176"/>
        <end position="198"/>
    </location>
</feature>
<dbReference type="InterPro" id="IPR020846">
    <property type="entry name" value="MFS_dom"/>
</dbReference>
<proteinExistence type="inferred from homology"/>
<dbReference type="PROSITE" id="PS50850">
    <property type="entry name" value="MFS"/>
    <property type="match status" value="1"/>
</dbReference>
<gene>
    <name evidence="10" type="ordered locus">Msip34_0728</name>
</gene>
<feature type="transmembrane region" description="Helical" evidence="8">
    <location>
        <begin position="119"/>
        <end position="137"/>
    </location>
</feature>
<organism evidence="10 11">
    <name type="scientific">Methylovorus glucosotrophus (strain SIP3-4)</name>
    <dbReference type="NCBI Taxonomy" id="582744"/>
    <lineage>
        <taxon>Bacteria</taxon>
        <taxon>Pseudomonadati</taxon>
        <taxon>Pseudomonadota</taxon>
        <taxon>Betaproteobacteria</taxon>
        <taxon>Nitrosomonadales</taxon>
        <taxon>Methylophilaceae</taxon>
        <taxon>Methylovorus</taxon>
    </lineage>
</organism>
<feature type="transmembrane region" description="Helical" evidence="8">
    <location>
        <begin position="266"/>
        <end position="286"/>
    </location>
</feature>
<dbReference type="NCBIfam" id="TIGR00710">
    <property type="entry name" value="efflux_Bcr_CflA"/>
    <property type="match status" value="1"/>
</dbReference>
<accession>C6XAP4</accession>
<keyword evidence="5 8" id="KW-0812">Transmembrane</keyword>
<feature type="transmembrane region" description="Helical" evidence="8">
    <location>
        <begin position="361"/>
        <end position="380"/>
    </location>
</feature>
<evidence type="ECO:0000313" key="10">
    <source>
        <dbReference type="EMBL" id="ACT49976.1"/>
    </source>
</evidence>
<keyword evidence="8" id="KW-0997">Cell inner membrane</keyword>
<dbReference type="Proteomes" id="UP000002743">
    <property type="component" value="Chromosome"/>
</dbReference>
<evidence type="ECO:0000256" key="2">
    <source>
        <dbReference type="ARBA" id="ARBA00006236"/>
    </source>
</evidence>
<dbReference type="AlphaFoldDB" id="C6XAP4"/>
<feature type="transmembrane region" description="Helical" evidence="8">
    <location>
        <begin position="90"/>
        <end position="113"/>
    </location>
</feature>
<reference evidence="10 11" key="2">
    <citation type="journal article" date="2011" name="J. Bacteriol.">
        <title>Genomes of three methylotrophs from a single niche uncover genetic and metabolic divergence of Methylophilaceae.</title>
        <authorList>
            <person name="Lapidus A."/>
            <person name="Clum A."/>
            <person name="Labutti K."/>
            <person name="Kaluzhnaya M.G."/>
            <person name="Lim S."/>
            <person name="Beck D.A."/>
            <person name="Glavina Del Rio T."/>
            <person name="Nolan M."/>
            <person name="Mavromatis K."/>
            <person name="Huntemann M."/>
            <person name="Lucas S."/>
            <person name="Lidstrom M.E."/>
            <person name="Ivanova N."/>
            <person name="Chistoserdova L."/>
        </authorList>
    </citation>
    <scope>NUCLEOTIDE SEQUENCE [LARGE SCALE GENOMIC DNA]</scope>
    <source>
        <strain evidence="10 11">SIP3-4</strain>
    </source>
</reference>
<evidence type="ECO:0000259" key="9">
    <source>
        <dbReference type="PROSITE" id="PS50850"/>
    </source>
</evidence>
<name>C6XAP4_METGS</name>
<keyword evidence="4" id="KW-1003">Cell membrane</keyword>
<dbReference type="CDD" id="cd17320">
    <property type="entry name" value="MFS_MdfA_MDR_like"/>
    <property type="match status" value="1"/>
</dbReference>
<feature type="transmembrane region" description="Helical" evidence="8">
    <location>
        <begin position="298"/>
        <end position="315"/>
    </location>
</feature>
<dbReference type="InterPro" id="IPR011701">
    <property type="entry name" value="MFS"/>
</dbReference>
<dbReference type="GO" id="GO:0042910">
    <property type="term" value="F:xenobiotic transmembrane transporter activity"/>
    <property type="evidence" value="ECO:0007669"/>
    <property type="project" value="InterPro"/>
</dbReference>
<dbReference type="GO" id="GO:0005886">
    <property type="term" value="C:plasma membrane"/>
    <property type="evidence" value="ECO:0007669"/>
    <property type="project" value="UniProtKB-SubCell"/>
</dbReference>
<dbReference type="InterPro" id="IPR036259">
    <property type="entry name" value="MFS_trans_sf"/>
</dbReference>
<dbReference type="KEGG" id="mei:Msip34_0728"/>
<keyword evidence="7 8" id="KW-0472">Membrane</keyword>
<evidence type="ECO:0000256" key="8">
    <source>
        <dbReference type="RuleBase" id="RU365088"/>
    </source>
</evidence>
<evidence type="ECO:0000256" key="6">
    <source>
        <dbReference type="ARBA" id="ARBA00022989"/>
    </source>
</evidence>
<feature type="transmembrane region" description="Helical" evidence="8">
    <location>
        <begin position="149"/>
        <end position="170"/>
    </location>
</feature>